<accession>A0A9X1IHW7</accession>
<proteinExistence type="predicted"/>
<dbReference type="EMBL" id="JAJAQI010000057">
    <property type="protein sequence ID" value="MCB4824922.1"/>
    <property type="molecule type" value="Genomic_DNA"/>
</dbReference>
<gene>
    <name evidence="2" type="ORF">LHA35_24650</name>
</gene>
<evidence type="ECO:0000313" key="3">
    <source>
        <dbReference type="Proteomes" id="UP001139311"/>
    </source>
</evidence>
<dbReference type="RefSeq" id="WP_226613513.1">
    <property type="nucleotide sequence ID" value="NZ_JAJAQI010000057.1"/>
</dbReference>
<keyword evidence="3" id="KW-1185">Reference proteome</keyword>
<evidence type="ECO:0000313" key="2">
    <source>
        <dbReference type="EMBL" id="MCB4824922.1"/>
    </source>
</evidence>
<feature type="region of interest" description="Disordered" evidence="1">
    <location>
        <begin position="1"/>
        <end position="23"/>
    </location>
</feature>
<dbReference type="Proteomes" id="UP001139311">
    <property type="component" value="Unassembled WGS sequence"/>
</dbReference>
<reference evidence="2" key="1">
    <citation type="submission" date="2021-10" db="EMBL/GenBank/DDBJ databases">
        <title>Roseicella aerolatum sp. nov., isolated from aerosols of e-waste dismantling site.</title>
        <authorList>
            <person name="Qin T."/>
        </authorList>
    </citation>
    <scope>NUCLEOTIDE SEQUENCE</scope>
    <source>
        <strain evidence="2">GB24</strain>
    </source>
</reference>
<evidence type="ECO:0000256" key="1">
    <source>
        <dbReference type="SAM" id="MobiDB-lite"/>
    </source>
</evidence>
<organism evidence="2 3">
    <name type="scientific">Roseicella aerolata</name>
    <dbReference type="NCBI Taxonomy" id="2883479"/>
    <lineage>
        <taxon>Bacteria</taxon>
        <taxon>Pseudomonadati</taxon>
        <taxon>Pseudomonadota</taxon>
        <taxon>Alphaproteobacteria</taxon>
        <taxon>Acetobacterales</taxon>
        <taxon>Roseomonadaceae</taxon>
        <taxon>Roseicella</taxon>
    </lineage>
</organism>
<protein>
    <submittedName>
        <fullName evidence="2">Uncharacterized protein</fullName>
    </submittedName>
</protein>
<dbReference type="AlphaFoldDB" id="A0A9X1IHW7"/>
<sequence>MIEGRHRALSRRDHGELHTAGRIARDIEAQDAGGFMPAGLEADTLEHAGAAQAAAMRSLS</sequence>
<name>A0A9X1IHW7_9PROT</name>
<comment type="caution">
    <text evidence="2">The sequence shown here is derived from an EMBL/GenBank/DDBJ whole genome shotgun (WGS) entry which is preliminary data.</text>
</comment>